<protein>
    <submittedName>
        <fullName evidence="7">Methyltransferase</fullName>
    </submittedName>
</protein>
<sequence>MTEHPTPTVTDQLTALRADLKRANYTIDRTTELLGDLANDALHREQAVPATRALADSTDPAAYLMRLFMLGHTLTEAEITAAFPTLGLAGAYAMNLVTQEGPGIRALTEIRPHAFSDESGQTDWWLASDLGEVATGGALAADHVLGAGGASLTLAQFTSRTKVGRVLDLGTGCGIQALHASTHADTIVATDISRRALDYARFNAALNEVSCDLRLGSMLEPVADERFDLVVSNPPFVITPRTGNDSTLPQYEYRDGGRSGDDLVHDLIVQIGSVLAPGGVAHLLGNWEIRGEADWTERVIQWLDEAEAAHGPLDAWIVQRELLDPAQYAETWIRDGGTTQDRDPEAYAATYSAWLDDFASRNVQGIGFGMIWLRKPASGERTLRRLEEITGTVQQPLGPVVARSIAAHDWHTALSDDELCAQYLTHAEDITEERYYVPGSQDPNVIIIRQGGGYGRAVQATTVLAGLVGACDGELTIGQITGAIATLFEVDEIDLRAEVLPDVRGLVTDGLLVPVK</sequence>
<dbReference type="EMBL" id="JBHUOP010000006">
    <property type="protein sequence ID" value="MFD2841549.1"/>
    <property type="molecule type" value="Genomic_DNA"/>
</dbReference>
<evidence type="ECO:0000259" key="5">
    <source>
        <dbReference type="Pfam" id="PF05175"/>
    </source>
</evidence>
<evidence type="ECO:0000256" key="1">
    <source>
        <dbReference type="ARBA" id="ARBA00006149"/>
    </source>
</evidence>
<gene>
    <name evidence="7" type="ORF">ACFSYH_13365</name>
</gene>
<accession>A0ABW5XIK8</accession>
<dbReference type="GO" id="GO:0008168">
    <property type="term" value="F:methyltransferase activity"/>
    <property type="evidence" value="ECO:0007669"/>
    <property type="project" value="UniProtKB-KW"/>
</dbReference>
<proteinExistence type="inferred from homology"/>
<keyword evidence="3" id="KW-0808">Transferase</keyword>
<dbReference type="PROSITE" id="PS00092">
    <property type="entry name" value="N6_MTASE"/>
    <property type="match status" value="1"/>
</dbReference>
<evidence type="ECO:0000259" key="6">
    <source>
        <dbReference type="Pfam" id="PF23186"/>
    </source>
</evidence>
<name>A0ABW5XIK8_9MICO</name>
<dbReference type="SUPFAM" id="SSF53335">
    <property type="entry name" value="S-adenosyl-L-methionine-dependent methyltransferases"/>
    <property type="match status" value="1"/>
</dbReference>
<feature type="domain" description="Methyltransferase small" evidence="5">
    <location>
        <begin position="150"/>
        <end position="238"/>
    </location>
</feature>
<comment type="similarity">
    <text evidence="1">Belongs to the eukaryotic/archaeal PrmC-related family.</text>
</comment>
<dbReference type="RefSeq" id="WP_377467653.1">
    <property type="nucleotide sequence ID" value="NZ_JBHUOP010000006.1"/>
</dbReference>
<keyword evidence="8" id="KW-1185">Reference proteome</keyword>
<evidence type="ECO:0000256" key="2">
    <source>
        <dbReference type="ARBA" id="ARBA00022603"/>
    </source>
</evidence>
<dbReference type="InterPro" id="IPR007848">
    <property type="entry name" value="Small_mtfrase_dom"/>
</dbReference>
<dbReference type="PANTHER" id="PTHR45875">
    <property type="entry name" value="METHYLTRANSFERASE N6AMT1"/>
    <property type="match status" value="1"/>
</dbReference>
<dbReference type="CDD" id="cd02440">
    <property type="entry name" value="AdoMet_MTases"/>
    <property type="match status" value="1"/>
</dbReference>
<dbReference type="Pfam" id="PF23186">
    <property type="entry name" value="DUF7059"/>
    <property type="match status" value="1"/>
</dbReference>
<evidence type="ECO:0000313" key="7">
    <source>
        <dbReference type="EMBL" id="MFD2841549.1"/>
    </source>
</evidence>
<feature type="domain" description="DUF7059" evidence="6">
    <location>
        <begin position="22"/>
        <end position="106"/>
    </location>
</feature>
<dbReference type="GO" id="GO:0032259">
    <property type="term" value="P:methylation"/>
    <property type="evidence" value="ECO:0007669"/>
    <property type="project" value="UniProtKB-KW"/>
</dbReference>
<reference evidence="8" key="1">
    <citation type="journal article" date="2019" name="Int. J. Syst. Evol. Microbiol.">
        <title>The Global Catalogue of Microorganisms (GCM) 10K type strain sequencing project: providing services to taxonomists for standard genome sequencing and annotation.</title>
        <authorList>
            <consortium name="The Broad Institute Genomics Platform"/>
            <consortium name="The Broad Institute Genome Sequencing Center for Infectious Disease"/>
            <person name="Wu L."/>
            <person name="Ma J."/>
        </authorList>
    </citation>
    <scope>NUCLEOTIDE SEQUENCE [LARGE SCALE GENOMIC DNA]</scope>
    <source>
        <strain evidence="8">KCTC 33576</strain>
    </source>
</reference>
<dbReference type="InterPro" id="IPR029063">
    <property type="entry name" value="SAM-dependent_MTases_sf"/>
</dbReference>
<keyword evidence="2 7" id="KW-0489">Methyltransferase</keyword>
<dbReference type="Proteomes" id="UP001597391">
    <property type="component" value="Unassembled WGS sequence"/>
</dbReference>
<comment type="caution">
    <text evidence="7">The sequence shown here is derived from an EMBL/GenBank/DDBJ whole genome shotgun (WGS) entry which is preliminary data.</text>
</comment>
<dbReference type="PANTHER" id="PTHR45875:SF1">
    <property type="entry name" value="METHYLTRANSFERASE N6AMT1"/>
    <property type="match status" value="1"/>
</dbReference>
<dbReference type="InterPro" id="IPR052190">
    <property type="entry name" value="Euk-Arch_PrmC-MTase"/>
</dbReference>
<evidence type="ECO:0000256" key="3">
    <source>
        <dbReference type="ARBA" id="ARBA00022679"/>
    </source>
</evidence>
<dbReference type="Pfam" id="PF05175">
    <property type="entry name" value="MTS"/>
    <property type="match status" value="1"/>
</dbReference>
<dbReference type="InterPro" id="IPR055487">
    <property type="entry name" value="DUF7059"/>
</dbReference>
<evidence type="ECO:0000313" key="8">
    <source>
        <dbReference type="Proteomes" id="UP001597391"/>
    </source>
</evidence>
<dbReference type="Gene3D" id="3.40.50.150">
    <property type="entry name" value="Vaccinia Virus protein VP39"/>
    <property type="match status" value="1"/>
</dbReference>
<evidence type="ECO:0000256" key="4">
    <source>
        <dbReference type="ARBA" id="ARBA00022691"/>
    </source>
</evidence>
<keyword evidence="4" id="KW-0949">S-adenosyl-L-methionine</keyword>
<organism evidence="7 8">
    <name type="scientific">Populibacterium corticicola</name>
    <dbReference type="NCBI Taxonomy" id="1812826"/>
    <lineage>
        <taxon>Bacteria</taxon>
        <taxon>Bacillati</taxon>
        <taxon>Actinomycetota</taxon>
        <taxon>Actinomycetes</taxon>
        <taxon>Micrococcales</taxon>
        <taxon>Jonesiaceae</taxon>
        <taxon>Populibacterium</taxon>
    </lineage>
</organism>
<dbReference type="InterPro" id="IPR002052">
    <property type="entry name" value="DNA_methylase_N6_adenine_CS"/>
</dbReference>